<dbReference type="GO" id="GO:0016740">
    <property type="term" value="F:transferase activity"/>
    <property type="evidence" value="ECO:0007669"/>
    <property type="project" value="UniProtKB-KW"/>
</dbReference>
<keyword evidence="2" id="KW-0808">Transferase</keyword>
<name>A0A0D8XR58_DICVI</name>
<reference evidence="2 3" key="1">
    <citation type="submission" date="2013-11" db="EMBL/GenBank/DDBJ databases">
        <title>Draft genome of the bovine lungworm Dictyocaulus viviparus.</title>
        <authorList>
            <person name="Mitreva M."/>
        </authorList>
    </citation>
    <scope>NUCLEOTIDE SEQUENCE [LARGE SCALE GENOMIC DNA]</scope>
    <source>
        <strain evidence="2 3">HannoverDv2000</strain>
    </source>
</reference>
<dbReference type="Gene3D" id="3.90.1300.10">
    <property type="entry name" value="Amidase signature (AS) domain"/>
    <property type="match status" value="1"/>
</dbReference>
<gene>
    <name evidence="2" type="ORF">DICVIV_09119</name>
</gene>
<organism evidence="2 3">
    <name type="scientific">Dictyocaulus viviparus</name>
    <name type="common">Bovine lungworm</name>
    <dbReference type="NCBI Taxonomy" id="29172"/>
    <lineage>
        <taxon>Eukaryota</taxon>
        <taxon>Metazoa</taxon>
        <taxon>Ecdysozoa</taxon>
        <taxon>Nematoda</taxon>
        <taxon>Chromadorea</taxon>
        <taxon>Rhabditida</taxon>
        <taxon>Rhabditina</taxon>
        <taxon>Rhabditomorpha</taxon>
        <taxon>Strongyloidea</taxon>
        <taxon>Metastrongylidae</taxon>
        <taxon>Dictyocaulus</taxon>
    </lineage>
</organism>
<feature type="domain" description="Amidase" evidence="1">
    <location>
        <begin position="14"/>
        <end position="438"/>
    </location>
</feature>
<dbReference type="PANTHER" id="PTHR11895:SF7">
    <property type="entry name" value="GLUTAMYL-TRNA(GLN) AMIDOTRANSFERASE SUBUNIT A, MITOCHONDRIAL"/>
    <property type="match status" value="1"/>
</dbReference>
<accession>A0A0D8XR58</accession>
<dbReference type="Proteomes" id="UP000053766">
    <property type="component" value="Unassembled WGS sequence"/>
</dbReference>
<evidence type="ECO:0000313" key="2">
    <source>
        <dbReference type="EMBL" id="KJH44836.1"/>
    </source>
</evidence>
<proteinExistence type="predicted"/>
<dbReference type="OrthoDB" id="421993at2759"/>
<dbReference type="Pfam" id="PF01425">
    <property type="entry name" value="Amidase"/>
    <property type="match status" value="1"/>
</dbReference>
<dbReference type="GO" id="GO:0070681">
    <property type="term" value="P:glutaminyl-tRNAGln biosynthesis via transamidation"/>
    <property type="evidence" value="ECO:0007669"/>
    <property type="project" value="TreeGrafter"/>
</dbReference>
<evidence type="ECO:0000259" key="1">
    <source>
        <dbReference type="Pfam" id="PF01425"/>
    </source>
</evidence>
<dbReference type="GO" id="GO:0032543">
    <property type="term" value="P:mitochondrial translation"/>
    <property type="evidence" value="ECO:0007669"/>
    <property type="project" value="TreeGrafter"/>
</dbReference>
<dbReference type="SUPFAM" id="SSF75304">
    <property type="entry name" value="Amidase signature (AS) enzymes"/>
    <property type="match status" value="1"/>
</dbReference>
<dbReference type="GO" id="GO:0030956">
    <property type="term" value="C:glutamyl-tRNA(Gln) amidotransferase complex"/>
    <property type="evidence" value="ECO:0007669"/>
    <property type="project" value="TreeGrafter"/>
</dbReference>
<protein>
    <submittedName>
        <fullName evidence="2">Putative aspartyl/glutamyl-tRNA amidotransferase subunit A</fullName>
    </submittedName>
</protein>
<dbReference type="GO" id="GO:0005739">
    <property type="term" value="C:mitochondrion"/>
    <property type="evidence" value="ECO:0007669"/>
    <property type="project" value="TreeGrafter"/>
</dbReference>
<dbReference type="AlphaFoldDB" id="A0A0D8XR58"/>
<dbReference type="InterPro" id="IPR023631">
    <property type="entry name" value="Amidase_dom"/>
</dbReference>
<reference evidence="3" key="2">
    <citation type="journal article" date="2016" name="Sci. Rep.">
        <title>Dictyocaulus viviparus genome, variome and transcriptome elucidate lungworm biology and support future intervention.</title>
        <authorList>
            <person name="McNulty S.N."/>
            <person name="Strube C."/>
            <person name="Rosa B.A."/>
            <person name="Martin J.C."/>
            <person name="Tyagi R."/>
            <person name="Choi Y.J."/>
            <person name="Wang Q."/>
            <person name="Hallsworth Pepin K."/>
            <person name="Zhang X."/>
            <person name="Ozersky P."/>
            <person name="Wilson R.K."/>
            <person name="Sternberg P.W."/>
            <person name="Gasser R.B."/>
            <person name="Mitreva M."/>
        </authorList>
    </citation>
    <scope>NUCLEOTIDE SEQUENCE [LARGE SCALE GENOMIC DNA]</scope>
    <source>
        <strain evidence="3">HannoverDv2000</strain>
    </source>
</reference>
<dbReference type="STRING" id="29172.A0A0D8XR58"/>
<dbReference type="InterPro" id="IPR000120">
    <property type="entry name" value="Amidase"/>
</dbReference>
<keyword evidence="3" id="KW-1185">Reference proteome</keyword>
<dbReference type="InterPro" id="IPR036928">
    <property type="entry name" value="AS_sf"/>
</dbReference>
<evidence type="ECO:0000313" key="3">
    <source>
        <dbReference type="Proteomes" id="UP000053766"/>
    </source>
</evidence>
<dbReference type="GO" id="GO:0050567">
    <property type="term" value="F:glutaminyl-tRNA synthase (glutamine-hydrolyzing) activity"/>
    <property type="evidence" value="ECO:0007669"/>
    <property type="project" value="TreeGrafter"/>
</dbReference>
<sequence>MQRIEAAIDCAIRSRKYGALTVETFELARSQAKLALEKGLTPFPVVVKDCYAVADIPMTCASKMLERYIPPYTATIVRRLVDKGGCIIGKGNMDEFCMGTSSALGHFGPVKNAITGDVDSDWFVPGGSSGGPAVAVQLGIADIGLGSDTGGSSRNPAAFTGIFGLKPTYGILSRYGLVPLVNSLDVPSILANSAKSCWMYLEYMLGIDDKDATSINLPPSNNTSCSEGLRVGVPKEYHNEFLTEDAWRVWNHAANILQQQGATIHSVALPHTKYSLLCYQVLSAGDIASNMARFTGIGYGYRSSNEKSTFDLYSASRTESLNVVVRQRIMAGNFYLMRENREAYFDCALRVRKIIASEIWEALKTVDILLTPSAKGPPIRFSELRERHYEREEQDDFYTQPANLAGTPAISVPCGKTSDNLPIGVQLIGNHFQDKLICDVGQSLYDAIQRS</sequence>
<dbReference type="PANTHER" id="PTHR11895">
    <property type="entry name" value="TRANSAMIDASE"/>
    <property type="match status" value="1"/>
</dbReference>
<dbReference type="EMBL" id="KN716444">
    <property type="protein sequence ID" value="KJH44836.1"/>
    <property type="molecule type" value="Genomic_DNA"/>
</dbReference>